<dbReference type="Gene3D" id="1.10.30.50">
    <property type="match status" value="1"/>
</dbReference>
<dbReference type="CDD" id="cd00085">
    <property type="entry name" value="HNHc"/>
    <property type="match status" value="1"/>
</dbReference>
<gene>
    <name evidence="2" type="ORF">UFOPK2958_00662</name>
</gene>
<dbReference type="PANTHER" id="PTHR33877:SF2">
    <property type="entry name" value="OS07G0170200 PROTEIN"/>
    <property type="match status" value="1"/>
</dbReference>
<proteinExistence type="predicted"/>
<feature type="domain" description="HNH nuclease" evidence="1">
    <location>
        <begin position="73"/>
        <end position="122"/>
    </location>
</feature>
<dbReference type="Pfam" id="PF14279">
    <property type="entry name" value="HNH_5"/>
    <property type="match status" value="1"/>
</dbReference>
<organism evidence="2">
    <name type="scientific">freshwater metagenome</name>
    <dbReference type="NCBI Taxonomy" id="449393"/>
    <lineage>
        <taxon>unclassified sequences</taxon>
        <taxon>metagenomes</taxon>
        <taxon>ecological metagenomes</taxon>
    </lineage>
</organism>
<evidence type="ECO:0000259" key="1">
    <source>
        <dbReference type="SMART" id="SM00507"/>
    </source>
</evidence>
<evidence type="ECO:0000313" key="2">
    <source>
        <dbReference type="EMBL" id="CAB4782989.1"/>
    </source>
</evidence>
<dbReference type="EMBL" id="CAFAAB010000061">
    <property type="protein sequence ID" value="CAB4782989.1"/>
    <property type="molecule type" value="Genomic_DNA"/>
</dbReference>
<accession>A0A6J6WG32</accession>
<sequence>MGRVLLLNATYEPLQLLSSRRAVLLLVDGRAEAVSTPPDPEVCRSASLTVEIPSVMRLQYVVKLPTRVRVPPLTRRSVLQRDNHSCAYCSAVADTVDHVRPRSRGGKNEWSNVVAACRLCNFKKGDRLLEELGWRLRFDPRAPDGYGWRWRNLGDSDPAWTEYLPKAS</sequence>
<dbReference type="AlphaFoldDB" id="A0A6J6WG32"/>
<protein>
    <submittedName>
        <fullName evidence="2">Unannotated protein</fullName>
    </submittedName>
</protein>
<dbReference type="PANTHER" id="PTHR33877">
    <property type="entry name" value="SLL1193 PROTEIN"/>
    <property type="match status" value="1"/>
</dbReference>
<name>A0A6J6WG32_9ZZZZ</name>
<dbReference type="InterPro" id="IPR029471">
    <property type="entry name" value="HNH_5"/>
</dbReference>
<dbReference type="InterPro" id="IPR003615">
    <property type="entry name" value="HNH_nuc"/>
</dbReference>
<dbReference type="InterPro" id="IPR052892">
    <property type="entry name" value="NA-targeting_endonuclease"/>
</dbReference>
<dbReference type="SMART" id="SM00507">
    <property type="entry name" value="HNHc"/>
    <property type="match status" value="1"/>
</dbReference>
<reference evidence="2" key="1">
    <citation type="submission" date="2020-05" db="EMBL/GenBank/DDBJ databases">
        <authorList>
            <person name="Chiriac C."/>
            <person name="Salcher M."/>
            <person name="Ghai R."/>
            <person name="Kavagutti S V."/>
        </authorList>
    </citation>
    <scope>NUCLEOTIDE SEQUENCE</scope>
</reference>